<name>A0A9J6Z9G2_9BACL</name>
<dbReference type="KEGG" id="plig:NAG76_12665"/>
<reference evidence="3" key="1">
    <citation type="submission" date="2022-05" db="EMBL/GenBank/DDBJ databases">
        <title>Novel bacterial taxa in a minimal lignocellulolytic consortium and its capacity to transform plastics disclosed by genome-resolved metagenomics.</title>
        <authorList>
            <person name="Rodriguez C.A.D."/>
            <person name="Diaz-Garcia L."/>
            <person name="Herrera K."/>
            <person name="Tarazona N.A."/>
            <person name="Sproer C."/>
            <person name="Overmann J."/>
            <person name="Jimenez D.J."/>
        </authorList>
    </citation>
    <scope>NUCLEOTIDE SEQUENCE</scope>
    <source>
        <strain evidence="3">MAG5</strain>
    </source>
</reference>
<accession>A0A9J6Z9G2</accession>
<gene>
    <name evidence="3" type="ORF">NAG76_12665</name>
</gene>
<sequence>MDSYRVELVHELKAKVATENMSDRESFFQIYCEKLEQSEIIEDFHYLQFKGKGSRNRSIQIDGYVYNELDNKLTLFIIPSLAYYEDKTLTLNDADSLFKRAKYFYFDADKIISEAEESSEGYGLAYDILNKKIEINVLEIIVLTDYMKSNTINIIDRTLENNVRVNYSIYDISRMKLIDESENGKEPLVIDLWEDFQAEGIQVLPTSKTDDYQAYLCNIPGELLAKMYNKYQSRLLEGNVRSFLQTKGKVNKGIRNTILNSPEMFFAYNNGIAATAEAVDISERADGKVITGFKSLQIVNGGQTTASLANAWENDKSLNSHNQIKRIFVPMKISVVSQKSAEELIPNISRFANSQNKVSDADLASNHPFHRKVEELSRRIHAPAVGGNQFGKFWYYERANGQYRQETYKSTDSFKKNFESRYPKSQLFKKVDLAKYYNIFLQKPHIASAGAQMSFNKFSEWMIKQWDKNSDFVNDEFYRKVIALSILFKKADNIVRNQDWYDSYKANIVAYTLSVIIHRVETDFSESTIDFQQIWKDQDLTLGWTKQIQKVSYIMYQHLTREDRTVENVTEWAKRETSWTMAKEIDFEYEEEFIAQLINKKYVITQEYSAIKEQKKANEMNGLLQVYEYGSAFWKEVYNWGDQEKIWNIQDVSFMKLAMGIDEGKVPSDRQAAKILQLLEKARMESFPK</sequence>
<dbReference type="Pfam" id="PF22879">
    <property type="entry name" value="AIPR_N"/>
    <property type="match status" value="1"/>
</dbReference>
<evidence type="ECO:0000313" key="4">
    <source>
        <dbReference type="Proteomes" id="UP001056756"/>
    </source>
</evidence>
<evidence type="ECO:0000259" key="1">
    <source>
        <dbReference type="Pfam" id="PF10592"/>
    </source>
</evidence>
<evidence type="ECO:0000313" key="3">
    <source>
        <dbReference type="EMBL" id="URN92706.1"/>
    </source>
</evidence>
<protein>
    <submittedName>
        <fullName evidence="3">AIPR family protein</fullName>
    </submittedName>
</protein>
<dbReference type="AlphaFoldDB" id="A0A9J6Z9G2"/>
<feature type="domain" description="Abortive phage infection protein C-terminal" evidence="1">
    <location>
        <begin position="236"/>
        <end position="561"/>
    </location>
</feature>
<feature type="domain" description="Abortive infection phage resistance protein N-terminal" evidence="2">
    <location>
        <begin position="27"/>
        <end position="175"/>
    </location>
</feature>
<dbReference type="Proteomes" id="UP001056756">
    <property type="component" value="Chromosome"/>
</dbReference>
<proteinExistence type="predicted"/>
<evidence type="ECO:0000259" key="2">
    <source>
        <dbReference type="Pfam" id="PF22879"/>
    </source>
</evidence>
<organism evidence="3 4">
    <name type="scientific">Candidatus Pristimantibacillus lignocellulolyticus</name>
    <dbReference type="NCBI Taxonomy" id="2994561"/>
    <lineage>
        <taxon>Bacteria</taxon>
        <taxon>Bacillati</taxon>
        <taxon>Bacillota</taxon>
        <taxon>Bacilli</taxon>
        <taxon>Bacillales</taxon>
        <taxon>Paenibacillaceae</taxon>
        <taxon>Candidatus Pristimantibacillus</taxon>
    </lineage>
</organism>
<dbReference type="Pfam" id="PF10592">
    <property type="entry name" value="AIPR"/>
    <property type="match status" value="1"/>
</dbReference>
<dbReference type="InterPro" id="IPR055101">
    <property type="entry name" value="AIPR_N"/>
</dbReference>
<dbReference type="EMBL" id="CP097899">
    <property type="protein sequence ID" value="URN92706.1"/>
    <property type="molecule type" value="Genomic_DNA"/>
</dbReference>
<dbReference type="InterPro" id="IPR018891">
    <property type="entry name" value="AIPR_C"/>
</dbReference>